<name>A0AAX7TBU0_ASTCA</name>
<dbReference type="GO" id="GO:0005886">
    <property type="term" value="C:plasma membrane"/>
    <property type="evidence" value="ECO:0007669"/>
    <property type="project" value="TreeGrafter"/>
</dbReference>
<evidence type="ECO:0000256" key="1">
    <source>
        <dbReference type="ARBA" id="ARBA00004370"/>
    </source>
</evidence>
<dbReference type="Gene3D" id="2.60.40.10">
    <property type="entry name" value="Immunoglobulins"/>
    <property type="match status" value="1"/>
</dbReference>
<evidence type="ECO:0000256" key="3">
    <source>
        <dbReference type="ARBA" id="ARBA00023136"/>
    </source>
</evidence>
<evidence type="ECO:0000259" key="4">
    <source>
        <dbReference type="Pfam" id="PF07686"/>
    </source>
</evidence>
<keyword evidence="2" id="KW-0812">Transmembrane</keyword>
<dbReference type="Proteomes" id="UP000265100">
    <property type="component" value="Chromosome 6"/>
</dbReference>
<dbReference type="Pfam" id="PF07686">
    <property type="entry name" value="V-set"/>
    <property type="match status" value="1"/>
</dbReference>
<comment type="subcellular location">
    <subcellularLocation>
        <location evidence="1">Membrane</location>
    </subcellularLocation>
</comment>
<sequence>NALPPLFSLRCATSAVGVLNVTGYLRREVNISCSYDPGYESYENLKYICRGNRPSTCLQQALITSYNKENGRFRLDDDKMLKEFTVNITSLSQEDSGYYLCGVQRNFDLDVFSAVLLEVEGEQSNAKNSATTHARSHLFADSHSCR</sequence>
<accession>A0AAX7TBU0</accession>
<evidence type="ECO:0000313" key="6">
    <source>
        <dbReference type="Proteomes" id="UP000265100"/>
    </source>
</evidence>
<keyword evidence="3" id="KW-0472">Membrane</keyword>
<dbReference type="GO" id="GO:0004888">
    <property type="term" value="F:transmembrane signaling receptor activity"/>
    <property type="evidence" value="ECO:0007669"/>
    <property type="project" value="TreeGrafter"/>
</dbReference>
<dbReference type="Ensembl" id="ENSACLT00000046440.1">
    <property type="protein sequence ID" value="ENSACLP00000054092.1"/>
    <property type="gene ID" value="ENSACLG00000035176.1"/>
</dbReference>
<dbReference type="PANTHER" id="PTHR11860">
    <property type="entry name" value="POLYMERIC-IMMUNOGLOBULIN RECEPTOR"/>
    <property type="match status" value="1"/>
</dbReference>
<dbReference type="InterPro" id="IPR036179">
    <property type="entry name" value="Ig-like_dom_sf"/>
</dbReference>
<dbReference type="GeneTree" id="ENSGT00970000193466"/>
<reference evidence="5" key="2">
    <citation type="submission" date="2025-08" db="UniProtKB">
        <authorList>
            <consortium name="Ensembl"/>
        </authorList>
    </citation>
    <scope>IDENTIFICATION</scope>
</reference>
<dbReference type="PANTHER" id="PTHR11860:SF118">
    <property type="entry name" value="CMRF35-LIKE MOLECULE 3-RELATED"/>
    <property type="match status" value="1"/>
</dbReference>
<organism evidence="5 6">
    <name type="scientific">Astatotilapia calliptera</name>
    <name type="common">Eastern happy</name>
    <name type="synonym">Chromis callipterus</name>
    <dbReference type="NCBI Taxonomy" id="8154"/>
    <lineage>
        <taxon>Eukaryota</taxon>
        <taxon>Metazoa</taxon>
        <taxon>Chordata</taxon>
        <taxon>Craniata</taxon>
        <taxon>Vertebrata</taxon>
        <taxon>Euteleostomi</taxon>
        <taxon>Actinopterygii</taxon>
        <taxon>Neopterygii</taxon>
        <taxon>Teleostei</taxon>
        <taxon>Neoteleostei</taxon>
        <taxon>Acanthomorphata</taxon>
        <taxon>Ovalentaria</taxon>
        <taxon>Cichlomorphae</taxon>
        <taxon>Cichliformes</taxon>
        <taxon>Cichlidae</taxon>
        <taxon>African cichlids</taxon>
        <taxon>Pseudocrenilabrinae</taxon>
        <taxon>Haplochromini</taxon>
        <taxon>Astatotilapia</taxon>
    </lineage>
</organism>
<reference evidence="5" key="3">
    <citation type="submission" date="2025-09" db="UniProtKB">
        <authorList>
            <consortium name="Ensembl"/>
        </authorList>
    </citation>
    <scope>IDENTIFICATION</scope>
</reference>
<proteinExistence type="predicted"/>
<evidence type="ECO:0000256" key="2">
    <source>
        <dbReference type="ARBA" id="ARBA00022692"/>
    </source>
</evidence>
<keyword evidence="6" id="KW-1185">Reference proteome</keyword>
<dbReference type="AlphaFoldDB" id="A0AAX7TBU0"/>
<dbReference type="InterPro" id="IPR050671">
    <property type="entry name" value="CD300_family_receptors"/>
</dbReference>
<protein>
    <recommendedName>
        <fullName evidence="4">Immunoglobulin V-set domain-containing protein</fullName>
    </recommendedName>
</protein>
<evidence type="ECO:0000313" key="5">
    <source>
        <dbReference type="Ensembl" id="ENSACLP00000054092.1"/>
    </source>
</evidence>
<feature type="domain" description="Immunoglobulin V-set" evidence="4">
    <location>
        <begin position="21"/>
        <end position="116"/>
    </location>
</feature>
<dbReference type="InterPro" id="IPR013783">
    <property type="entry name" value="Ig-like_fold"/>
</dbReference>
<dbReference type="SUPFAM" id="SSF48726">
    <property type="entry name" value="Immunoglobulin"/>
    <property type="match status" value="1"/>
</dbReference>
<reference evidence="5" key="1">
    <citation type="submission" date="2018-05" db="EMBL/GenBank/DDBJ databases">
        <authorList>
            <person name="Datahose"/>
        </authorList>
    </citation>
    <scope>NUCLEOTIDE SEQUENCE</scope>
</reference>
<dbReference type="InterPro" id="IPR013106">
    <property type="entry name" value="Ig_V-set"/>
</dbReference>